<dbReference type="AlphaFoldDB" id="A0A0H3ZQ91"/>
<reference evidence="2" key="1">
    <citation type="journal article" date="2015" name="MBio">
        <title>Eco-Evolutionary Dynamics of Episomes among Ecologically Cohesive Bacterial Populations.</title>
        <authorList>
            <person name="Xue H."/>
            <person name="Cordero O.X."/>
            <person name="Camas F.M."/>
            <person name="Trimble W."/>
            <person name="Meyer F."/>
            <person name="Guglielmini J."/>
            <person name="Rocha E.P."/>
            <person name="Polz M.F."/>
        </authorList>
    </citation>
    <scope>NUCLEOTIDE SEQUENCE</scope>
    <source>
        <strain evidence="2">1F_187</strain>
    </source>
</reference>
<keyword evidence="1" id="KW-0472">Membrane</keyword>
<sequence>MMHRRNKQQGFIIISMMVVFGFLSLVGIQWANMQEKRNVQANANSFYHHVLHLRQQIHAYTARQFQKGIAIDQSALFPSRLDSLVPEFYAPCSTTDNEAGRCKPYNQTPWGQINDSDYRLVGVGGTPSNPDFYRAELDIKLPPATDDAYQYERAATLSLFSKIPSIVFDEPNNLITLRIDRPDKAFAYDGLVKRSGDDSTLLGDWDVGGLFAITNSKDVTLAASDGSQILLSQQTRPGVVARHGDWVNKPACITGQVPMYQLAISKIEIDDKNHEFTGGMNAYLLNETATQWQVGISIQTKNVSSGVHTVLTTGEALLLPSCR</sequence>
<feature type="transmembrane region" description="Helical" evidence="1">
    <location>
        <begin position="12"/>
        <end position="31"/>
    </location>
</feature>
<evidence type="ECO:0008006" key="3">
    <source>
        <dbReference type="Google" id="ProtNLM"/>
    </source>
</evidence>
<dbReference type="EMBL" id="KP795582">
    <property type="protein sequence ID" value="AKN38400.1"/>
    <property type="molecule type" value="Genomic_DNA"/>
</dbReference>
<keyword evidence="1" id="KW-1133">Transmembrane helix</keyword>
<accession>A0A0H3ZQ91</accession>
<name>A0A0H3ZQ91_9VIBR</name>
<organism evidence="2">
    <name type="scientific">Vibrio tasmaniensis</name>
    <dbReference type="NCBI Taxonomy" id="212663"/>
    <lineage>
        <taxon>Bacteria</taxon>
        <taxon>Pseudomonadati</taxon>
        <taxon>Pseudomonadota</taxon>
        <taxon>Gammaproteobacteria</taxon>
        <taxon>Vibrionales</taxon>
        <taxon>Vibrionaceae</taxon>
        <taxon>Vibrio</taxon>
    </lineage>
</organism>
<protein>
    <recommendedName>
        <fullName evidence="3">Type II secretion system protein</fullName>
    </recommendedName>
</protein>
<evidence type="ECO:0000256" key="1">
    <source>
        <dbReference type="SAM" id="Phobius"/>
    </source>
</evidence>
<keyword evidence="1" id="KW-0812">Transmembrane</keyword>
<evidence type="ECO:0000313" key="2">
    <source>
        <dbReference type="EMBL" id="AKN38400.1"/>
    </source>
</evidence>
<proteinExistence type="predicted"/>